<proteinExistence type="predicted"/>
<dbReference type="AlphaFoldDB" id="A0A075HRD5"/>
<organism evidence="1">
    <name type="scientific">uncultured marine thaumarchaeote KM3_75_F03</name>
    <dbReference type="NCBI Taxonomy" id="1456279"/>
    <lineage>
        <taxon>Archaea</taxon>
        <taxon>Nitrososphaerota</taxon>
        <taxon>environmental samples</taxon>
    </lineage>
</organism>
<reference evidence="1" key="1">
    <citation type="journal article" date="2014" name="Genome Biol. Evol.">
        <title>Pangenome evidence for extensive interdomain horizontal transfer affecting lineage core and shell genes in uncultured planktonic thaumarchaeota and euryarchaeota.</title>
        <authorList>
            <person name="Deschamps P."/>
            <person name="Zivanovic Y."/>
            <person name="Moreira D."/>
            <person name="Rodriguez-Valera F."/>
            <person name="Lopez-Garcia P."/>
        </authorList>
    </citation>
    <scope>NUCLEOTIDE SEQUENCE</scope>
</reference>
<accession>A0A075HRD5</accession>
<protein>
    <submittedName>
        <fullName evidence="1">Uncharacterized protein</fullName>
    </submittedName>
</protein>
<evidence type="ECO:0000313" key="1">
    <source>
        <dbReference type="EMBL" id="AIF16927.1"/>
    </source>
</evidence>
<name>A0A075HRD5_9ARCH</name>
<dbReference type="EMBL" id="KF901068">
    <property type="protein sequence ID" value="AIF16927.1"/>
    <property type="molecule type" value="Genomic_DNA"/>
</dbReference>
<sequence>MNYIFKIEKLDIFESYFKGKVRIGKDEFTINIQNERRGKVLRLPFLLNTKKSVLVRCSGPGVSVEDYVEYRGESEWLEIDSDQITFYIADHQDQFDTIEIIEL</sequence>